<gene>
    <name evidence="8" type="ORF">MKO06_13250</name>
</gene>
<feature type="site" description="Lowers pKa of active site Tyr" evidence="6">
    <location>
        <position position="80"/>
    </location>
</feature>
<evidence type="ECO:0000259" key="7">
    <source>
        <dbReference type="Pfam" id="PF00248"/>
    </source>
</evidence>
<feature type="active site" description="Proton donor" evidence="4">
    <location>
        <position position="55"/>
    </location>
</feature>
<dbReference type="InterPro" id="IPR023210">
    <property type="entry name" value="NADP_OxRdtase_dom"/>
</dbReference>
<protein>
    <submittedName>
        <fullName evidence="8">Aldo/keto reductase</fullName>
    </submittedName>
</protein>
<dbReference type="EMBL" id="JANCNS010000003">
    <property type="protein sequence ID" value="MCP9200880.1"/>
    <property type="molecule type" value="Genomic_DNA"/>
</dbReference>
<dbReference type="InterPro" id="IPR018170">
    <property type="entry name" value="Aldo/ket_reductase_CS"/>
</dbReference>
<evidence type="ECO:0000256" key="3">
    <source>
        <dbReference type="ARBA" id="ARBA00023002"/>
    </source>
</evidence>
<dbReference type="PANTHER" id="PTHR43827:SF3">
    <property type="entry name" value="NADP-DEPENDENT OXIDOREDUCTASE DOMAIN-CONTAINING PROTEIN"/>
    <property type="match status" value="1"/>
</dbReference>
<accession>A0A9X2KYX8</accession>
<keyword evidence="2" id="KW-0521">NADP</keyword>
<comment type="caution">
    <text evidence="8">The sequence shown here is derived from an EMBL/GenBank/DDBJ whole genome shotgun (WGS) entry which is preliminary data.</text>
</comment>
<proteinExistence type="inferred from homology"/>
<dbReference type="RefSeq" id="WP_241552556.1">
    <property type="nucleotide sequence ID" value="NZ_JANCNS010000003.1"/>
</dbReference>
<evidence type="ECO:0000256" key="5">
    <source>
        <dbReference type="PIRSR" id="PIRSR000097-2"/>
    </source>
</evidence>
<dbReference type="AlphaFoldDB" id="A0A9X2KYX8"/>
<evidence type="ECO:0000256" key="6">
    <source>
        <dbReference type="PIRSR" id="PIRSR000097-3"/>
    </source>
</evidence>
<dbReference type="Pfam" id="PF00248">
    <property type="entry name" value="Aldo_ket_red"/>
    <property type="match status" value="1"/>
</dbReference>
<dbReference type="InterPro" id="IPR036812">
    <property type="entry name" value="NAD(P)_OxRdtase_dom_sf"/>
</dbReference>
<feature type="domain" description="NADP-dependent oxidoreductase" evidence="7">
    <location>
        <begin position="30"/>
        <end position="263"/>
    </location>
</feature>
<reference evidence="8" key="1">
    <citation type="submission" date="2022-07" db="EMBL/GenBank/DDBJ databases">
        <title>Gramela sediminis sp. nov., isolated from deep-sea sediment of the Indian Ocean.</title>
        <authorList>
            <person name="Shi H."/>
        </authorList>
    </citation>
    <scope>NUCLEOTIDE SEQUENCE</scope>
    <source>
        <strain evidence="8">GC03-9</strain>
    </source>
</reference>
<dbReference type="PROSITE" id="PS00798">
    <property type="entry name" value="ALDOKETO_REDUCTASE_1"/>
    <property type="match status" value="1"/>
</dbReference>
<name>A0A9X2KYX8_9FLAO</name>
<sequence length="286" mass="32663">MRSETVPGNITLSNGLKMPSVGLGVYKMKDGREVISSILAALEEGYRLIDTASFYNNEEGVGDAIRQSGIPREEIFVTSKLWIDDMRSDNTRQAFERSLEKLGFDYLDLYLIHWPVPGKYIDAWQTMQELYAEGKVKAIGVSNCLEHHLEEIREEGGVQPMLIQNEFHPRLIQQDLIDHCQNRGIQYQAWSPLMRGKILDNEVLKEIGQKYQKTAAQVILRWAIQKGVCVLPKSVHKERIRENSQIFDFKLSAGDMESINSLENGTRTGAHPDEFMDYFRKKGVIG</sequence>
<evidence type="ECO:0000313" key="9">
    <source>
        <dbReference type="Proteomes" id="UP001155280"/>
    </source>
</evidence>
<evidence type="ECO:0000256" key="4">
    <source>
        <dbReference type="PIRSR" id="PIRSR000097-1"/>
    </source>
</evidence>
<dbReference type="GO" id="GO:0016616">
    <property type="term" value="F:oxidoreductase activity, acting on the CH-OH group of donors, NAD or NADP as acceptor"/>
    <property type="evidence" value="ECO:0007669"/>
    <property type="project" value="UniProtKB-ARBA"/>
</dbReference>
<evidence type="ECO:0000256" key="1">
    <source>
        <dbReference type="ARBA" id="ARBA00007905"/>
    </source>
</evidence>
<evidence type="ECO:0000313" key="8">
    <source>
        <dbReference type="EMBL" id="MCP9200880.1"/>
    </source>
</evidence>
<dbReference type="PROSITE" id="PS00063">
    <property type="entry name" value="ALDOKETO_REDUCTASE_3"/>
    <property type="match status" value="1"/>
</dbReference>
<keyword evidence="9" id="KW-1185">Reference proteome</keyword>
<dbReference type="PRINTS" id="PR00069">
    <property type="entry name" value="ALDKETRDTASE"/>
</dbReference>
<organism evidence="8 9">
    <name type="scientific">Christiangramia oceanisediminis</name>
    <dbReference type="NCBI Taxonomy" id="2920386"/>
    <lineage>
        <taxon>Bacteria</taxon>
        <taxon>Pseudomonadati</taxon>
        <taxon>Bacteroidota</taxon>
        <taxon>Flavobacteriia</taxon>
        <taxon>Flavobacteriales</taxon>
        <taxon>Flavobacteriaceae</taxon>
        <taxon>Christiangramia</taxon>
    </lineage>
</organism>
<dbReference type="FunFam" id="3.20.20.100:FF:000015">
    <property type="entry name" value="Oxidoreductase, aldo/keto reductase family"/>
    <property type="match status" value="1"/>
</dbReference>
<dbReference type="SUPFAM" id="SSF51430">
    <property type="entry name" value="NAD(P)-linked oxidoreductase"/>
    <property type="match status" value="1"/>
</dbReference>
<dbReference type="Proteomes" id="UP001155280">
    <property type="component" value="Unassembled WGS sequence"/>
</dbReference>
<comment type="similarity">
    <text evidence="1">Belongs to the aldo/keto reductase family.</text>
</comment>
<evidence type="ECO:0000256" key="2">
    <source>
        <dbReference type="ARBA" id="ARBA00022857"/>
    </source>
</evidence>
<dbReference type="PANTHER" id="PTHR43827">
    <property type="entry name" value="2,5-DIKETO-D-GLUCONIC ACID REDUCTASE"/>
    <property type="match status" value="1"/>
</dbReference>
<keyword evidence="3" id="KW-0560">Oxidoreductase</keyword>
<dbReference type="PIRSF" id="PIRSF000097">
    <property type="entry name" value="AKR"/>
    <property type="match status" value="1"/>
</dbReference>
<dbReference type="InterPro" id="IPR020471">
    <property type="entry name" value="AKR"/>
</dbReference>
<feature type="binding site" evidence="5">
    <location>
        <position position="113"/>
    </location>
    <ligand>
        <name>substrate</name>
    </ligand>
</feature>
<dbReference type="Gene3D" id="3.20.20.100">
    <property type="entry name" value="NADP-dependent oxidoreductase domain"/>
    <property type="match status" value="1"/>
</dbReference>